<proteinExistence type="predicted"/>
<protein>
    <submittedName>
        <fullName evidence="2">Uncharacterized protein</fullName>
    </submittedName>
</protein>
<name>A0A4S8LIR8_DENBC</name>
<evidence type="ECO:0000256" key="1">
    <source>
        <dbReference type="SAM" id="MobiDB-lite"/>
    </source>
</evidence>
<dbReference type="EMBL" id="ML179385">
    <property type="protein sequence ID" value="THU89032.1"/>
    <property type="molecule type" value="Genomic_DNA"/>
</dbReference>
<feature type="region of interest" description="Disordered" evidence="1">
    <location>
        <begin position="37"/>
        <end position="194"/>
    </location>
</feature>
<sequence>MPDPRKNRNTKKECFCPKCKGAFVTLQTIRNHKREMDANLANLQEDELGNEADGSEMGQETGGESDSGEEGRPHKRSRTLDETAEMHSRTPPYEPESRFVPPERPVLGRSHSGLLPGDDLSSTTDRNENIDPTHPIINPFEHQRSDSSSSSSSSFSRSSPDQTAQPASNLSTLFSNSCSATSGVAQLPKWVSHG</sequence>
<feature type="compositionally biased region" description="Low complexity" evidence="1">
    <location>
        <begin position="146"/>
        <end position="159"/>
    </location>
</feature>
<dbReference type="Proteomes" id="UP000297245">
    <property type="component" value="Unassembled WGS sequence"/>
</dbReference>
<reference evidence="2 3" key="1">
    <citation type="journal article" date="2019" name="Nat. Ecol. Evol.">
        <title>Megaphylogeny resolves global patterns of mushroom evolution.</title>
        <authorList>
            <person name="Varga T."/>
            <person name="Krizsan K."/>
            <person name="Foldi C."/>
            <person name="Dima B."/>
            <person name="Sanchez-Garcia M."/>
            <person name="Sanchez-Ramirez S."/>
            <person name="Szollosi G.J."/>
            <person name="Szarkandi J.G."/>
            <person name="Papp V."/>
            <person name="Albert L."/>
            <person name="Andreopoulos W."/>
            <person name="Angelini C."/>
            <person name="Antonin V."/>
            <person name="Barry K.W."/>
            <person name="Bougher N.L."/>
            <person name="Buchanan P."/>
            <person name="Buyck B."/>
            <person name="Bense V."/>
            <person name="Catcheside P."/>
            <person name="Chovatia M."/>
            <person name="Cooper J."/>
            <person name="Damon W."/>
            <person name="Desjardin D."/>
            <person name="Finy P."/>
            <person name="Geml J."/>
            <person name="Haridas S."/>
            <person name="Hughes K."/>
            <person name="Justo A."/>
            <person name="Karasinski D."/>
            <person name="Kautmanova I."/>
            <person name="Kiss B."/>
            <person name="Kocsube S."/>
            <person name="Kotiranta H."/>
            <person name="LaButti K.M."/>
            <person name="Lechner B.E."/>
            <person name="Liimatainen K."/>
            <person name="Lipzen A."/>
            <person name="Lukacs Z."/>
            <person name="Mihaltcheva S."/>
            <person name="Morgado L.N."/>
            <person name="Niskanen T."/>
            <person name="Noordeloos M.E."/>
            <person name="Ohm R.A."/>
            <person name="Ortiz-Santana B."/>
            <person name="Ovrebo C."/>
            <person name="Racz N."/>
            <person name="Riley R."/>
            <person name="Savchenko A."/>
            <person name="Shiryaev A."/>
            <person name="Soop K."/>
            <person name="Spirin V."/>
            <person name="Szebenyi C."/>
            <person name="Tomsovsky M."/>
            <person name="Tulloss R.E."/>
            <person name="Uehling J."/>
            <person name="Grigoriev I.V."/>
            <person name="Vagvolgyi C."/>
            <person name="Papp T."/>
            <person name="Martin F.M."/>
            <person name="Miettinen O."/>
            <person name="Hibbett D.S."/>
            <person name="Nagy L.G."/>
        </authorList>
    </citation>
    <scope>NUCLEOTIDE SEQUENCE [LARGE SCALE GENOMIC DNA]</scope>
    <source>
        <strain evidence="2 3">CBS 962.96</strain>
    </source>
</reference>
<organism evidence="2 3">
    <name type="scientific">Dendrothele bispora (strain CBS 962.96)</name>
    <dbReference type="NCBI Taxonomy" id="1314807"/>
    <lineage>
        <taxon>Eukaryota</taxon>
        <taxon>Fungi</taxon>
        <taxon>Dikarya</taxon>
        <taxon>Basidiomycota</taxon>
        <taxon>Agaricomycotina</taxon>
        <taxon>Agaricomycetes</taxon>
        <taxon>Agaricomycetidae</taxon>
        <taxon>Agaricales</taxon>
        <taxon>Agaricales incertae sedis</taxon>
        <taxon>Dendrothele</taxon>
    </lineage>
</organism>
<gene>
    <name evidence="2" type="ORF">K435DRAFT_841990</name>
</gene>
<feature type="compositionally biased region" description="Basic and acidic residues" evidence="1">
    <location>
        <begin position="78"/>
        <end position="88"/>
    </location>
</feature>
<feature type="compositionally biased region" description="Acidic residues" evidence="1">
    <location>
        <begin position="44"/>
        <end position="54"/>
    </location>
</feature>
<evidence type="ECO:0000313" key="2">
    <source>
        <dbReference type="EMBL" id="THU89032.1"/>
    </source>
</evidence>
<dbReference type="AlphaFoldDB" id="A0A4S8LIR8"/>
<feature type="compositionally biased region" description="Polar residues" evidence="1">
    <location>
        <begin position="160"/>
        <end position="184"/>
    </location>
</feature>
<keyword evidence="3" id="KW-1185">Reference proteome</keyword>
<accession>A0A4S8LIR8</accession>
<evidence type="ECO:0000313" key="3">
    <source>
        <dbReference type="Proteomes" id="UP000297245"/>
    </source>
</evidence>